<protein>
    <recommendedName>
        <fullName evidence="3">F-box domain-containing protein</fullName>
    </recommendedName>
</protein>
<dbReference type="InterPro" id="IPR032675">
    <property type="entry name" value="LRR_dom_sf"/>
</dbReference>
<dbReference type="InterPro" id="IPR036047">
    <property type="entry name" value="F-box-like_dom_sf"/>
</dbReference>
<proteinExistence type="predicted"/>
<gene>
    <name evidence="1" type="ORF">D9613_003418</name>
</gene>
<organism evidence="1 2">
    <name type="scientific">Agrocybe pediades</name>
    <dbReference type="NCBI Taxonomy" id="84607"/>
    <lineage>
        <taxon>Eukaryota</taxon>
        <taxon>Fungi</taxon>
        <taxon>Dikarya</taxon>
        <taxon>Basidiomycota</taxon>
        <taxon>Agaricomycotina</taxon>
        <taxon>Agaricomycetes</taxon>
        <taxon>Agaricomycetidae</taxon>
        <taxon>Agaricales</taxon>
        <taxon>Agaricineae</taxon>
        <taxon>Strophariaceae</taxon>
        <taxon>Agrocybe</taxon>
    </lineage>
</organism>
<comment type="caution">
    <text evidence="1">The sequence shown here is derived from an EMBL/GenBank/DDBJ whole genome shotgun (WGS) entry which is preliminary data.</text>
</comment>
<evidence type="ECO:0000313" key="2">
    <source>
        <dbReference type="Proteomes" id="UP000521872"/>
    </source>
</evidence>
<evidence type="ECO:0000313" key="1">
    <source>
        <dbReference type="EMBL" id="KAF4614624.1"/>
    </source>
</evidence>
<dbReference type="Gene3D" id="1.20.1280.50">
    <property type="match status" value="1"/>
</dbReference>
<dbReference type="Proteomes" id="UP000521872">
    <property type="component" value="Unassembled WGS sequence"/>
</dbReference>
<dbReference type="SUPFAM" id="SSF81383">
    <property type="entry name" value="F-box domain"/>
    <property type="match status" value="1"/>
</dbReference>
<accession>A0A8H4VNT1</accession>
<reference evidence="1 2" key="1">
    <citation type="submission" date="2019-12" db="EMBL/GenBank/DDBJ databases">
        <authorList>
            <person name="Floudas D."/>
            <person name="Bentzer J."/>
            <person name="Ahren D."/>
            <person name="Johansson T."/>
            <person name="Persson P."/>
            <person name="Tunlid A."/>
        </authorList>
    </citation>
    <scope>NUCLEOTIDE SEQUENCE [LARGE SCALE GENOMIC DNA]</scope>
    <source>
        <strain evidence="1 2">CBS 102.39</strain>
    </source>
</reference>
<dbReference type="AlphaFoldDB" id="A0A8H4VNT1"/>
<evidence type="ECO:0008006" key="3">
    <source>
        <dbReference type="Google" id="ProtNLM"/>
    </source>
</evidence>
<dbReference type="SUPFAM" id="SSF52047">
    <property type="entry name" value="RNI-like"/>
    <property type="match status" value="1"/>
</dbReference>
<dbReference type="Gene3D" id="3.80.10.10">
    <property type="entry name" value="Ribonuclease Inhibitor"/>
    <property type="match status" value="1"/>
</dbReference>
<keyword evidence="2" id="KW-1185">Reference proteome</keyword>
<name>A0A8H4VNT1_9AGAR</name>
<sequence>MRVRDASLHLGCALRDEEVRICAMLAIVRRKLNELSPIAMLPPEILEEVFHICVSWLYDSQKPKHRLAWTQVCCSWRRISLESSRLWRRIDLCEPRFADEFLVRSRQAPLSVVCASPLKTNTPVNLALHANRLRTIDVFLYPEVVTSFFSSVGPTLCNLTNLSLKVPPLSPTVYLPFSIPLLRYLNLDGVAVPWDDCRNLTHLSLRSLSPELCPSIKQVHDICSRSPNLEHIRLEGLVPSCLEVASKPPVSLVNLKEVIISGDQHLVSTLLSGLALGPAARIRLFTSLTESLHSLFPQGRPWVPCDANTVRTISLSRNGAQVFKTGTQAWSRSEEPNQLLFSLSSAVSVKTHISGSLSHLFDLSNVTKLELNTGFLYDVPVDALKSLLDNLPNLETICTAFNDLEGLFAVLRAVDPSSGRVYAPKLKNLSFSKPSDLWFHFKDRWLAALVDVARFRHLSSHPIHTVEFLRCQGISEVSIAELQDIVPHTIVTLKSATNSGF</sequence>
<dbReference type="EMBL" id="JAACJL010000044">
    <property type="protein sequence ID" value="KAF4614624.1"/>
    <property type="molecule type" value="Genomic_DNA"/>
</dbReference>